<comment type="caution">
    <text evidence="6">The sequence shown here is derived from an EMBL/GenBank/DDBJ whole genome shotgun (WGS) entry which is preliminary data.</text>
</comment>
<keyword evidence="6" id="KW-0808">Transferase</keyword>
<dbReference type="AlphaFoldDB" id="A0A0G0LGM4"/>
<dbReference type="GO" id="GO:0071555">
    <property type="term" value="P:cell wall organization"/>
    <property type="evidence" value="ECO:0007669"/>
    <property type="project" value="TreeGrafter"/>
</dbReference>
<evidence type="ECO:0000259" key="5">
    <source>
        <dbReference type="Pfam" id="PF03717"/>
    </source>
</evidence>
<dbReference type="EMBL" id="LBVS01000001">
    <property type="protein sequence ID" value="KKQ91043.1"/>
    <property type="molecule type" value="Genomic_DNA"/>
</dbReference>
<proteinExistence type="predicted"/>
<dbReference type="InterPro" id="IPR036138">
    <property type="entry name" value="PBP_dimer_sf"/>
</dbReference>
<dbReference type="GO" id="GO:0016740">
    <property type="term" value="F:transferase activity"/>
    <property type="evidence" value="ECO:0007669"/>
    <property type="project" value="UniProtKB-KW"/>
</dbReference>
<feature type="domain" description="Penicillin-binding protein dimerisation" evidence="5">
    <location>
        <begin position="54"/>
        <end position="198"/>
    </location>
</feature>
<dbReference type="PANTHER" id="PTHR30627:SF1">
    <property type="entry name" value="PEPTIDOGLYCAN D,D-TRANSPEPTIDASE FTSI"/>
    <property type="match status" value="1"/>
</dbReference>
<dbReference type="Pfam" id="PF00905">
    <property type="entry name" value="Transpeptidase"/>
    <property type="match status" value="1"/>
</dbReference>
<dbReference type="GO" id="GO:0005886">
    <property type="term" value="C:plasma membrane"/>
    <property type="evidence" value="ECO:0007669"/>
    <property type="project" value="TreeGrafter"/>
</dbReference>
<sequence length="563" mass="62331">MENNNFWGKRLNFTIGFIVVIAAILGFRLFQKQVLEHATYLASAQDQYIIKKDLPAQRGKIYSSDMFPLATNRQYFQVLAVPKNIKNPDEVADKLAKILGLTKNEIFNLINNDKNYIPPLKHGLSEEEGDKIADLKLRGILVLPESRRFYPENQLASHILGFVNNSSEGQYGIEGFFDEELRGYGGEISAEKDIRGRLFSIGDKIEPTNGADYVLTIDKNIQYKAENVLQEAVKEFKADSGSITIMDPKTGAIIAMAGEPSFDPNKFSEVAKEDQDVFNNSTIVSAWEPGSVFKPLIMAAAINEGKVQPDTEGIFSNMVTVDSYEIHTSTDQAYGKETMTQVLENSDNVAMVWISEQLGKELEYKYVKDYGFGRKTAIELDTEATGDVLDVKKWSNTQRATIAFGQGISVTPIQLITAAASIANGGKLMKPYIVSEISYADGNKDYHQPQEVKRVLNTDTANKVKDMMVSVVEKGHGKKAGVSGYKVAGKTGTAQVPNPGGGYYKDRHIGSFIGFAPADDPKFIMLVRLDQPKNAEWAESSAAPTFGTMAKWLLEYFRVPPSQ</sequence>
<dbReference type="Gene3D" id="3.40.710.10">
    <property type="entry name" value="DD-peptidase/beta-lactamase superfamily"/>
    <property type="match status" value="1"/>
</dbReference>
<dbReference type="GO" id="GO:0008658">
    <property type="term" value="F:penicillin binding"/>
    <property type="evidence" value="ECO:0007669"/>
    <property type="project" value="InterPro"/>
</dbReference>
<evidence type="ECO:0000256" key="1">
    <source>
        <dbReference type="ARBA" id="ARBA00004370"/>
    </source>
</evidence>
<dbReference type="InterPro" id="IPR050515">
    <property type="entry name" value="Beta-lactam/transpept"/>
</dbReference>
<evidence type="ECO:0000313" key="6">
    <source>
        <dbReference type="EMBL" id="KKQ91043.1"/>
    </source>
</evidence>
<protein>
    <submittedName>
        <fullName evidence="6">Peptidoglycan glycosyltransferase</fullName>
    </submittedName>
</protein>
<dbReference type="Gene3D" id="3.30.450.330">
    <property type="match status" value="1"/>
</dbReference>
<keyword evidence="2 3" id="KW-0472">Membrane</keyword>
<feature type="domain" description="Penicillin-binding protein transpeptidase" evidence="4">
    <location>
        <begin position="241"/>
        <end position="547"/>
    </location>
</feature>
<comment type="subcellular location">
    <subcellularLocation>
        <location evidence="1">Membrane</location>
    </subcellularLocation>
</comment>
<dbReference type="InterPro" id="IPR005311">
    <property type="entry name" value="PBP_dimer"/>
</dbReference>
<dbReference type="PANTHER" id="PTHR30627">
    <property type="entry name" value="PEPTIDOGLYCAN D,D-TRANSPEPTIDASE"/>
    <property type="match status" value="1"/>
</dbReference>
<dbReference type="SUPFAM" id="SSF56519">
    <property type="entry name" value="Penicillin binding protein dimerisation domain"/>
    <property type="match status" value="1"/>
</dbReference>
<organism evidence="6 7">
    <name type="scientific">Berkelbacteria bacterium GW2011_GWA1_39_10</name>
    <dbReference type="NCBI Taxonomy" id="1618332"/>
    <lineage>
        <taxon>Bacteria</taxon>
        <taxon>Candidatus Berkelbacteria</taxon>
    </lineage>
</organism>
<reference evidence="6 7" key="1">
    <citation type="journal article" date="2015" name="Nature">
        <title>rRNA introns, odd ribosomes, and small enigmatic genomes across a large radiation of phyla.</title>
        <authorList>
            <person name="Brown C.T."/>
            <person name="Hug L.A."/>
            <person name="Thomas B.C."/>
            <person name="Sharon I."/>
            <person name="Castelle C.J."/>
            <person name="Singh A."/>
            <person name="Wilkins M.J."/>
            <person name="Williams K.H."/>
            <person name="Banfield J.F."/>
        </authorList>
    </citation>
    <scope>NUCLEOTIDE SEQUENCE [LARGE SCALE GENOMIC DNA]</scope>
</reference>
<dbReference type="InterPro" id="IPR012338">
    <property type="entry name" value="Beta-lactam/transpept-like"/>
</dbReference>
<evidence type="ECO:0000256" key="2">
    <source>
        <dbReference type="ARBA" id="ARBA00023136"/>
    </source>
</evidence>
<feature type="transmembrane region" description="Helical" evidence="3">
    <location>
        <begin position="12"/>
        <end position="30"/>
    </location>
</feature>
<accession>A0A0G0LGM4</accession>
<dbReference type="Gene3D" id="3.90.1310.10">
    <property type="entry name" value="Penicillin-binding protein 2a (Domain 2)"/>
    <property type="match status" value="1"/>
</dbReference>
<dbReference type="SUPFAM" id="SSF56601">
    <property type="entry name" value="beta-lactamase/transpeptidase-like"/>
    <property type="match status" value="1"/>
</dbReference>
<keyword evidence="3" id="KW-0812">Transmembrane</keyword>
<evidence type="ECO:0000256" key="3">
    <source>
        <dbReference type="SAM" id="Phobius"/>
    </source>
</evidence>
<dbReference type="Proteomes" id="UP000033862">
    <property type="component" value="Unassembled WGS sequence"/>
</dbReference>
<gene>
    <name evidence="6" type="ORF">UT15_C0001G0023</name>
</gene>
<dbReference type="STRING" id="1618332.UT15_C0001G0023"/>
<evidence type="ECO:0000259" key="4">
    <source>
        <dbReference type="Pfam" id="PF00905"/>
    </source>
</evidence>
<name>A0A0G0LGM4_9BACT</name>
<evidence type="ECO:0000313" key="7">
    <source>
        <dbReference type="Proteomes" id="UP000033862"/>
    </source>
</evidence>
<keyword evidence="3" id="KW-1133">Transmembrane helix</keyword>
<dbReference type="InterPro" id="IPR001460">
    <property type="entry name" value="PCN-bd_Tpept"/>
</dbReference>
<dbReference type="Pfam" id="PF03717">
    <property type="entry name" value="PBP_dimer"/>
    <property type="match status" value="1"/>
</dbReference>